<dbReference type="SUPFAM" id="SSF53448">
    <property type="entry name" value="Nucleotide-diphospho-sugar transferases"/>
    <property type="match status" value="1"/>
</dbReference>
<keyword evidence="1" id="KW-0812">Transmembrane</keyword>
<evidence type="ECO:0000313" key="4">
    <source>
        <dbReference type="Proteomes" id="UP000499080"/>
    </source>
</evidence>
<dbReference type="GO" id="GO:0008378">
    <property type="term" value="F:galactosyltransferase activity"/>
    <property type="evidence" value="ECO:0007669"/>
    <property type="project" value="TreeGrafter"/>
</dbReference>
<evidence type="ECO:0000256" key="1">
    <source>
        <dbReference type="SAM" id="Phobius"/>
    </source>
</evidence>
<keyword evidence="1" id="KW-1133">Transmembrane helix</keyword>
<accession>A0A4Y2JGQ9</accession>
<dbReference type="InterPro" id="IPR027995">
    <property type="entry name" value="Galactosyl_T_N"/>
</dbReference>
<dbReference type="InterPro" id="IPR029044">
    <property type="entry name" value="Nucleotide-diphossugar_trans"/>
</dbReference>
<proteinExistence type="predicted"/>
<dbReference type="Proteomes" id="UP000499080">
    <property type="component" value="Unassembled WGS sequence"/>
</dbReference>
<keyword evidence="1" id="KW-0472">Membrane</keyword>
<keyword evidence="4" id="KW-1185">Reference proteome</keyword>
<gene>
    <name evidence="3" type="ORF">AVEN_95926_1</name>
</gene>
<sequence length="110" mass="12990">MFTPLFVSSGGRLRLDVSLHNRTDVEELLRRSPYLRGRGSWTPRDCVPQHRVALIIPYRDRLEHLTTLLYTLHPLLQRQLLEYRVYVVEQVGVIFIFLVVFVLFKSLLVQ</sequence>
<dbReference type="GO" id="GO:0033842">
    <property type="term" value="F:N-acetyl-beta-glucosaminyl-derivative 4-beta-N-acetylgalactosaminyltransferase activity"/>
    <property type="evidence" value="ECO:0007669"/>
    <property type="project" value="TreeGrafter"/>
</dbReference>
<organism evidence="3 4">
    <name type="scientific">Araneus ventricosus</name>
    <name type="common">Orbweaver spider</name>
    <name type="synonym">Epeira ventricosa</name>
    <dbReference type="NCBI Taxonomy" id="182803"/>
    <lineage>
        <taxon>Eukaryota</taxon>
        <taxon>Metazoa</taxon>
        <taxon>Ecdysozoa</taxon>
        <taxon>Arthropoda</taxon>
        <taxon>Chelicerata</taxon>
        <taxon>Arachnida</taxon>
        <taxon>Araneae</taxon>
        <taxon>Araneomorphae</taxon>
        <taxon>Entelegynae</taxon>
        <taxon>Araneoidea</taxon>
        <taxon>Araneidae</taxon>
        <taxon>Araneus</taxon>
    </lineage>
</organism>
<dbReference type="InterPro" id="IPR003859">
    <property type="entry name" value="Galactosyl_T"/>
</dbReference>
<feature type="transmembrane region" description="Helical" evidence="1">
    <location>
        <begin position="83"/>
        <end position="104"/>
    </location>
</feature>
<evidence type="ECO:0000313" key="3">
    <source>
        <dbReference type="EMBL" id="GBM89280.1"/>
    </source>
</evidence>
<dbReference type="GO" id="GO:0016020">
    <property type="term" value="C:membrane"/>
    <property type="evidence" value="ECO:0007669"/>
    <property type="project" value="GOC"/>
</dbReference>
<reference evidence="3 4" key="1">
    <citation type="journal article" date="2019" name="Sci. Rep.">
        <title>Orb-weaving spider Araneus ventricosus genome elucidates the spidroin gene catalogue.</title>
        <authorList>
            <person name="Kono N."/>
            <person name="Nakamura H."/>
            <person name="Ohtoshi R."/>
            <person name="Moran D.A.P."/>
            <person name="Shinohara A."/>
            <person name="Yoshida Y."/>
            <person name="Fujiwara M."/>
            <person name="Mori M."/>
            <person name="Tomita M."/>
            <person name="Arakawa K."/>
        </authorList>
    </citation>
    <scope>NUCLEOTIDE SEQUENCE [LARGE SCALE GENOMIC DNA]</scope>
</reference>
<dbReference type="GO" id="GO:0006688">
    <property type="term" value="P:glycosphingolipid biosynthetic process"/>
    <property type="evidence" value="ECO:0007669"/>
    <property type="project" value="TreeGrafter"/>
</dbReference>
<dbReference type="Pfam" id="PF13733">
    <property type="entry name" value="Glyco_transf_7N"/>
    <property type="match status" value="1"/>
</dbReference>
<dbReference type="GO" id="GO:0005975">
    <property type="term" value="P:carbohydrate metabolic process"/>
    <property type="evidence" value="ECO:0007669"/>
    <property type="project" value="InterPro"/>
</dbReference>
<evidence type="ECO:0000259" key="2">
    <source>
        <dbReference type="Pfam" id="PF13733"/>
    </source>
</evidence>
<feature type="domain" description="Galactosyltransferase N-terminal" evidence="2">
    <location>
        <begin position="15"/>
        <end position="92"/>
    </location>
</feature>
<dbReference type="OrthoDB" id="10038994at2759"/>
<dbReference type="PANTHER" id="PTHR19300">
    <property type="entry name" value="BETA-1,4-GALACTOSYLTRANSFERASE"/>
    <property type="match status" value="1"/>
</dbReference>
<name>A0A4Y2JGQ9_ARAVE</name>
<protein>
    <recommendedName>
        <fullName evidence="2">Galactosyltransferase N-terminal domain-containing protein</fullName>
    </recommendedName>
</protein>
<dbReference type="PANTHER" id="PTHR19300:SF57">
    <property type="entry name" value="BETA-1,4-N-ACETYLGALACTOSAMINYLTRANSFERASE"/>
    <property type="match status" value="1"/>
</dbReference>
<comment type="caution">
    <text evidence="3">The sequence shown here is derived from an EMBL/GenBank/DDBJ whole genome shotgun (WGS) entry which is preliminary data.</text>
</comment>
<dbReference type="Gene3D" id="3.90.550.10">
    <property type="entry name" value="Spore Coat Polysaccharide Biosynthesis Protein SpsA, Chain A"/>
    <property type="match status" value="1"/>
</dbReference>
<dbReference type="GO" id="GO:0005794">
    <property type="term" value="C:Golgi apparatus"/>
    <property type="evidence" value="ECO:0007669"/>
    <property type="project" value="TreeGrafter"/>
</dbReference>
<dbReference type="AlphaFoldDB" id="A0A4Y2JGQ9"/>
<dbReference type="EMBL" id="BGPR01110502">
    <property type="protein sequence ID" value="GBM89280.1"/>
    <property type="molecule type" value="Genomic_DNA"/>
</dbReference>